<keyword evidence="13" id="KW-1185">Reference proteome</keyword>
<dbReference type="NCBIfam" id="NF004226">
    <property type="entry name" value="PRK05673.1"/>
    <property type="match status" value="1"/>
</dbReference>
<comment type="subcellular location">
    <subcellularLocation>
        <location evidence="1">Cytoplasm</location>
    </subcellularLocation>
</comment>
<dbReference type="InterPro" id="IPR040982">
    <property type="entry name" value="DNA_pol3_finger"/>
</dbReference>
<dbReference type="NCBIfam" id="TIGR00594">
    <property type="entry name" value="polc"/>
    <property type="match status" value="1"/>
</dbReference>
<dbReference type="InterPro" id="IPR003141">
    <property type="entry name" value="Pol/His_phosphatase_N"/>
</dbReference>
<evidence type="ECO:0000256" key="2">
    <source>
        <dbReference type="ARBA" id="ARBA00009496"/>
    </source>
</evidence>
<sequence length="1171" mass="131496">MFVHLHLHTEYSLLDGACRIERLLDTAQARGDKAVAITDHGVMYGAVDFYKAAKKRGIKPIIGCEVYVAQRSRFDRTRELDGENRHLVLLCENNTGYQNLIQMVSRAWTEGFYSKPRVDMELLGKYHEGIIALSACLAGEIPRALSANDYPLAKEAALRYEAIFGENNFYLELQDHGLPEQKRINPQIIRLSQETGIPLVVTNDCHYIEQEDNEMHHILLCIQTNHTLDEEGGLEFGSKEFYYKTEEQMRALFPEHPEAADNTAKIAERCNVEFEFGKTKLPRFDTPNGQDNVAYFREKCYAGLHRHYGGNPPPEITQRLEYELDTIQKMGYVNYYLIVHDFVRHAKEVGIPVGPGRGSGAGSLAAYCIGITGIDPIQYDLLFERFLNPERVSMPDFDIDFADDRRPEMIDYVVDKYGADHVAQIVTFGTMAARGSVRDVGRVLGMSYAAVDSVAKLIPTVPGQNITLDKALESSKELRARYDEDPQVKRLLDMARKLEGMPRNASTHAAGVVITDKPVAEYVPLAKNNDSTVCQYTMTTLEELGLLKMDFLGLRNLSVIHDAEEMIQREKPDFKISEIPLDEPKVYALFTAGNTEGIFQFESAGMRSMMMQMKPEKLEDLIAANSLYRPGPMEFIPKYIQNRQHPERITYAHPLLKPILKVTYGCIVYQEQVMQVFRTLAGYSLGRADIVRRAMSKKKHDVMQREKEIFIHGLQAEDGTWEVPGCLRNGVDEQTALKIYGEMESFASYAFNKSHAAAYSYLAYQTAYLKCFYPRQYMAALLTSVLDSTGKLSGYIAECGRLHIRVLAPDINSSEAAFTVCGKDIRFGLLAVRNLGRGLIDAVIGERRQFGAYRSFYDFCKRTFDKMNRRSLESFVKCGALDGLGSNRREMMTAVPLVLDALANDKRRNVEGQIGFFDQPDEPNGAEEDFQMPSMSDYSTGDRLAMEKEVTGMFLSGNPLADYEHLYSKIGAAKIGDILENFENEQGGRWHDGDRVCLLGMVAGIKTKVTKNNSTMAFVTLEDSCGAMEILVFPQTLAHVSPLLEEGKALCVTGKLSVREEEEPKLLCDDVRAAADAESAQRQPPVPPAVPAAGKHVKPGLYLKVPNETDPAYLRAKKYLAVFDGRTQLYVVFAQEKKMFRAPASCGVDVNEVLLRELRGLLGNTNVAYVQ</sequence>
<evidence type="ECO:0000256" key="9">
    <source>
        <dbReference type="ARBA" id="ARBA00025611"/>
    </source>
</evidence>
<dbReference type="PANTHER" id="PTHR32294:SF0">
    <property type="entry name" value="DNA POLYMERASE III SUBUNIT ALPHA"/>
    <property type="match status" value="1"/>
</dbReference>
<dbReference type="EC" id="2.7.7.7" evidence="3"/>
<dbReference type="NCBIfam" id="NF005298">
    <property type="entry name" value="PRK06826.1"/>
    <property type="match status" value="1"/>
</dbReference>
<dbReference type="PANTHER" id="PTHR32294">
    <property type="entry name" value="DNA POLYMERASE III SUBUNIT ALPHA"/>
    <property type="match status" value="1"/>
</dbReference>
<evidence type="ECO:0000256" key="7">
    <source>
        <dbReference type="ARBA" id="ARBA00022705"/>
    </source>
</evidence>
<dbReference type="Gene3D" id="3.20.20.140">
    <property type="entry name" value="Metal-dependent hydrolases"/>
    <property type="match status" value="1"/>
</dbReference>
<dbReference type="KEGG" id="caml:H6X83_03665"/>
<evidence type="ECO:0000313" key="13">
    <source>
        <dbReference type="Proteomes" id="UP000516046"/>
    </source>
</evidence>
<keyword evidence="6 12" id="KW-0548">Nucleotidyltransferase</keyword>
<evidence type="ECO:0000313" key="12">
    <source>
        <dbReference type="EMBL" id="QNO18741.1"/>
    </source>
</evidence>
<dbReference type="InterPro" id="IPR011708">
    <property type="entry name" value="DNA_pol3_alpha_NTPase_dom"/>
</dbReference>
<evidence type="ECO:0000256" key="6">
    <source>
        <dbReference type="ARBA" id="ARBA00022695"/>
    </source>
</evidence>
<dbReference type="CDD" id="cd12113">
    <property type="entry name" value="PHP_PolIIIA_DnaE3"/>
    <property type="match status" value="1"/>
</dbReference>
<dbReference type="InterPro" id="IPR004805">
    <property type="entry name" value="DnaE2/DnaE/PolC"/>
</dbReference>
<evidence type="ECO:0000256" key="1">
    <source>
        <dbReference type="ARBA" id="ARBA00004496"/>
    </source>
</evidence>
<dbReference type="Pfam" id="PF01336">
    <property type="entry name" value="tRNA_anti-codon"/>
    <property type="match status" value="1"/>
</dbReference>
<evidence type="ECO:0000256" key="4">
    <source>
        <dbReference type="ARBA" id="ARBA00019114"/>
    </source>
</evidence>
<gene>
    <name evidence="12" type="ORF">H6X83_03665</name>
</gene>
<dbReference type="GO" id="GO:0003887">
    <property type="term" value="F:DNA-directed DNA polymerase activity"/>
    <property type="evidence" value="ECO:0007669"/>
    <property type="project" value="UniProtKB-KW"/>
</dbReference>
<proteinExistence type="inferred from homology"/>
<protein>
    <recommendedName>
        <fullName evidence="4">DNA polymerase III subunit alpha</fullName>
        <ecNumber evidence="3">2.7.7.7</ecNumber>
    </recommendedName>
</protein>
<dbReference type="Pfam" id="PF07733">
    <property type="entry name" value="DNA_pol3_alpha"/>
    <property type="match status" value="1"/>
</dbReference>
<name>A0A7G9WJ79_9FIRM</name>
<dbReference type="Pfam" id="PF17657">
    <property type="entry name" value="DNA_pol3_finger"/>
    <property type="match status" value="1"/>
</dbReference>
<dbReference type="GO" id="GO:0003676">
    <property type="term" value="F:nucleic acid binding"/>
    <property type="evidence" value="ECO:0007669"/>
    <property type="project" value="InterPro"/>
</dbReference>
<comment type="function">
    <text evidence="9">DNA polymerase III is a complex, multichain enzyme responsible for most of the replicative synthesis in bacteria. This DNA polymerase also exhibits 3' to 5' exonuclease activity. The alpha chain is the DNA polymerase.</text>
</comment>
<dbReference type="Gene3D" id="1.10.150.870">
    <property type="match status" value="1"/>
</dbReference>
<evidence type="ECO:0000256" key="3">
    <source>
        <dbReference type="ARBA" id="ARBA00012417"/>
    </source>
</evidence>
<dbReference type="GO" id="GO:0006260">
    <property type="term" value="P:DNA replication"/>
    <property type="evidence" value="ECO:0007669"/>
    <property type="project" value="UniProtKB-KW"/>
</dbReference>
<dbReference type="InterPro" id="IPR029460">
    <property type="entry name" value="DNAPol_HHH"/>
</dbReference>
<keyword evidence="7" id="KW-0235">DNA replication</keyword>
<dbReference type="InterPro" id="IPR041931">
    <property type="entry name" value="DNA_pol3_alpha_thumb_dom"/>
</dbReference>
<dbReference type="EMBL" id="CP060696">
    <property type="protein sequence ID" value="QNO18741.1"/>
    <property type="molecule type" value="Genomic_DNA"/>
</dbReference>
<comment type="catalytic activity">
    <reaction evidence="10">
        <text>DNA(n) + a 2'-deoxyribonucleoside 5'-triphosphate = DNA(n+1) + diphosphate</text>
        <dbReference type="Rhea" id="RHEA:22508"/>
        <dbReference type="Rhea" id="RHEA-COMP:17339"/>
        <dbReference type="Rhea" id="RHEA-COMP:17340"/>
        <dbReference type="ChEBI" id="CHEBI:33019"/>
        <dbReference type="ChEBI" id="CHEBI:61560"/>
        <dbReference type="ChEBI" id="CHEBI:173112"/>
        <dbReference type="EC" id="2.7.7.7"/>
    </reaction>
</comment>
<feature type="domain" description="Polymerase/histidinol phosphatase N-terminal" evidence="11">
    <location>
        <begin position="3"/>
        <end position="70"/>
    </location>
</feature>
<organism evidence="12 13">
    <name type="scientific">Caproicibacterium amylolyticum</name>
    <dbReference type="NCBI Taxonomy" id="2766537"/>
    <lineage>
        <taxon>Bacteria</taxon>
        <taxon>Bacillati</taxon>
        <taxon>Bacillota</taxon>
        <taxon>Clostridia</taxon>
        <taxon>Eubacteriales</taxon>
        <taxon>Oscillospiraceae</taxon>
        <taxon>Caproicibacterium</taxon>
    </lineage>
</organism>
<evidence type="ECO:0000256" key="10">
    <source>
        <dbReference type="ARBA" id="ARBA00049244"/>
    </source>
</evidence>
<dbReference type="Gene3D" id="1.10.10.1600">
    <property type="entry name" value="Bacterial DNA polymerase III alpha subunit, thumb domain"/>
    <property type="match status" value="1"/>
</dbReference>
<accession>A0A7G9WJ79</accession>
<dbReference type="InterPro" id="IPR004365">
    <property type="entry name" value="NA-bd_OB_tRNA"/>
</dbReference>
<evidence type="ECO:0000256" key="8">
    <source>
        <dbReference type="ARBA" id="ARBA00022932"/>
    </source>
</evidence>
<keyword evidence="8" id="KW-0239">DNA-directed DNA polymerase</keyword>
<keyword evidence="5 12" id="KW-0808">Transferase</keyword>
<dbReference type="GO" id="GO:0008408">
    <property type="term" value="F:3'-5' exonuclease activity"/>
    <property type="evidence" value="ECO:0007669"/>
    <property type="project" value="InterPro"/>
</dbReference>
<dbReference type="CDD" id="cd04485">
    <property type="entry name" value="DnaE_OBF"/>
    <property type="match status" value="1"/>
</dbReference>
<reference evidence="12 13" key="1">
    <citation type="submission" date="2020-08" db="EMBL/GenBank/DDBJ databases">
        <authorList>
            <person name="Ren C."/>
            <person name="Gu Y."/>
            <person name="Xu Y."/>
        </authorList>
    </citation>
    <scope>NUCLEOTIDE SEQUENCE [LARGE SCALE GENOMIC DNA]</scope>
    <source>
        <strain evidence="12 13">LBM18003</strain>
    </source>
</reference>
<dbReference type="GO" id="GO:0005737">
    <property type="term" value="C:cytoplasm"/>
    <property type="evidence" value="ECO:0007669"/>
    <property type="project" value="UniProtKB-SubCell"/>
</dbReference>
<evidence type="ECO:0000256" key="5">
    <source>
        <dbReference type="ARBA" id="ARBA00022679"/>
    </source>
</evidence>
<dbReference type="SUPFAM" id="SSF89550">
    <property type="entry name" value="PHP domain-like"/>
    <property type="match status" value="1"/>
</dbReference>
<comment type="similarity">
    <text evidence="2">Belongs to the DNA polymerase type-C family. DnaE subfamily.</text>
</comment>
<dbReference type="Pfam" id="PF14579">
    <property type="entry name" value="HHH_6"/>
    <property type="match status" value="1"/>
</dbReference>
<dbReference type="InterPro" id="IPR016195">
    <property type="entry name" value="Pol/histidinol_Pase-like"/>
</dbReference>
<dbReference type="SMART" id="SM00481">
    <property type="entry name" value="POLIIIAc"/>
    <property type="match status" value="1"/>
</dbReference>
<dbReference type="InterPro" id="IPR004013">
    <property type="entry name" value="PHP_dom"/>
</dbReference>
<dbReference type="RefSeq" id="WP_212507809.1">
    <property type="nucleotide sequence ID" value="NZ_CP060696.1"/>
</dbReference>
<dbReference type="AlphaFoldDB" id="A0A7G9WJ79"/>
<evidence type="ECO:0000259" key="11">
    <source>
        <dbReference type="SMART" id="SM00481"/>
    </source>
</evidence>
<dbReference type="Pfam" id="PF02811">
    <property type="entry name" value="PHP"/>
    <property type="match status" value="1"/>
</dbReference>
<dbReference type="Proteomes" id="UP000516046">
    <property type="component" value="Chromosome"/>
</dbReference>